<dbReference type="OrthoDB" id="2684301at2759"/>
<evidence type="ECO:0000256" key="1">
    <source>
        <dbReference type="SAM" id="MobiDB-lite"/>
    </source>
</evidence>
<feature type="region of interest" description="Disordered" evidence="1">
    <location>
        <begin position="1"/>
        <end position="53"/>
    </location>
</feature>
<evidence type="ECO:0000313" key="3">
    <source>
        <dbReference type="Proteomes" id="UP000054018"/>
    </source>
</evidence>
<sequence>MAGGCPKKRPKNISGLQQGWQASAAGDSSKIKLRRVQDDDNELETRGQTEVPGLKVDFRQEYDGGTTEESDADMVGEIEQLDDTEFGWRLAEMAAKEDDKGLDWLPEWLHQHRKQTMRHRHESLPFSG</sequence>
<reference evidence="2 3" key="1">
    <citation type="submission" date="2014-04" db="EMBL/GenBank/DDBJ databases">
        <authorList>
            <consortium name="DOE Joint Genome Institute"/>
            <person name="Kuo A."/>
            <person name="Kohler A."/>
            <person name="Costa M.D."/>
            <person name="Nagy L.G."/>
            <person name="Floudas D."/>
            <person name="Copeland A."/>
            <person name="Barry K.W."/>
            <person name="Cichocki N."/>
            <person name="Veneault-Fourrey C."/>
            <person name="LaButti K."/>
            <person name="Lindquist E.A."/>
            <person name="Lipzen A."/>
            <person name="Lundell T."/>
            <person name="Morin E."/>
            <person name="Murat C."/>
            <person name="Sun H."/>
            <person name="Tunlid A."/>
            <person name="Henrissat B."/>
            <person name="Grigoriev I.V."/>
            <person name="Hibbett D.S."/>
            <person name="Martin F."/>
            <person name="Nordberg H.P."/>
            <person name="Cantor M.N."/>
            <person name="Hua S.X."/>
        </authorList>
    </citation>
    <scope>NUCLEOTIDE SEQUENCE [LARGE SCALE GENOMIC DNA]</scope>
    <source>
        <strain evidence="2 3">441</strain>
    </source>
</reference>
<protein>
    <submittedName>
        <fullName evidence="2">Uncharacterized protein</fullName>
    </submittedName>
</protein>
<dbReference type="HOGENOM" id="CLU_1960449_0_0_1"/>
<keyword evidence="3" id="KW-1185">Reference proteome</keyword>
<name>A0A0C9YBQ0_9AGAM</name>
<accession>A0A0C9YBQ0</accession>
<organism evidence="2 3">
    <name type="scientific">Pisolithus microcarpus 441</name>
    <dbReference type="NCBI Taxonomy" id="765257"/>
    <lineage>
        <taxon>Eukaryota</taxon>
        <taxon>Fungi</taxon>
        <taxon>Dikarya</taxon>
        <taxon>Basidiomycota</taxon>
        <taxon>Agaricomycotina</taxon>
        <taxon>Agaricomycetes</taxon>
        <taxon>Agaricomycetidae</taxon>
        <taxon>Boletales</taxon>
        <taxon>Sclerodermatineae</taxon>
        <taxon>Pisolithaceae</taxon>
        <taxon>Pisolithus</taxon>
    </lineage>
</organism>
<evidence type="ECO:0000313" key="2">
    <source>
        <dbReference type="EMBL" id="KIK22185.1"/>
    </source>
</evidence>
<dbReference type="Proteomes" id="UP000054018">
    <property type="component" value="Unassembled WGS sequence"/>
</dbReference>
<dbReference type="EMBL" id="KN833742">
    <property type="protein sequence ID" value="KIK22185.1"/>
    <property type="molecule type" value="Genomic_DNA"/>
</dbReference>
<feature type="compositionally biased region" description="Basic and acidic residues" evidence="1">
    <location>
        <begin position="35"/>
        <end position="47"/>
    </location>
</feature>
<gene>
    <name evidence="2" type="ORF">PISMIDRAFT_23740</name>
</gene>
<reference evidence="3" key="2">
    <citation type="submission" date="2015-01" db="EMBL/GenBank/DDBJ databases">
        <title>Evolutionary Origins and Diversification of the Mycorrhizal Mutualists.</title>
        <authorList>
            <consortium name="DOE Joint Genome Institute"/>
            <consortium name="Mycorrhizal Genomics Consortium"/>
            <person name="Kohler A."/>
            <person name="Kuo A."/>
            <person name="Nagy L.G."/>
            <person name="Floudas D."/>
            <person name="Copeland A."/>
            <person name="Barry K.W."/>
            <person name="Cichocki N."/>
            <person name="Veneault-Fourrey C."/>
            <person name="LaButti K."/>
            <person name="Lindquist E.A."/>
            <person name="Lipzen A."/>
            <person name="Lundell T."/>
            <person name="Morin E."/>
            <person name="Murat C."/>
            <person name="Riley R."/>
            <person name="Ohm R."/>
            <person name="Sun H."/>
            <person name="Tunlid A."/>
            <person name="Henrissat B."/>
            <person name="Grigoriev I.V."/>
            <person name="Hibbett D.S."/>
            <person name="Martin F."/>
        </authorList>
    </citation>
    <scope>NUCLEOTIDE SEQUENCE [LARGE SCALE GENOMIC DNA]</scope>
    <source>
        <strain evidence="3">441</strain>
    </source>
</reference>
<feature type="compositionally biased region" description="Basic residues" evidence="1">
    <location>
        <begin position="1"/>
        <end position="11"/>
    </location>
</feature>
<dbReference type="AlphaFoldDB" id="A0A0C9YBQ0"/>
<proteinExistence type="predicted"/>